<comment type="similarity">
    <text evidence="1">Belongs to the UPF0728 family.</text>
</comment>
<evidence type="ECO:0000313" key="2">
    <source>
        <dbReference type="EMBL" id="CAD7438774.1"/>
    </source>
</evidence>
<dbReference type="InterPro" id="IPR027885">
    <property type="entry name" value="UPF0728"/>
</dbReference>
<dbReference type="AlphaFoldDB" id="A0A7R9EPR3"/>
<evidence type="ECO:0000256" key="1">
    <source>
        <dbReference type="ARBA" id="ARBA00009973"/>
    </source>
</evidence>
<dbReference type="EMBL" id="OD564526">
    <property type="protein sequence ID" value="CAD7438774.1"/>
    <property type="molecule type" value="Genomic_DNA"/>
</dbReference>
<sequence>MTIAKLGLAMPWCCEGRSTILTTEEKMGARRKIFPSTVRRSSSCLQTIDRAGKFMVEPQGLMLEKSGYSVELVPSVHLSHVEIEAKGRTVFQCNIRFLEFNGDGEDDPLCRRAVQEVDDLYSRIAGRRPKVEPRAEVMSWRETEVENGSDTVEVARSASSKAERCFKVTEDGLDEHDLNKIAARSSNELQSK</sequence>
<proteinExistence type="inferred from homology"/>
<name>A0A7R9EPR3_9NEOP</name>
<gene>
    <name evidence="2" type="ORF">TBIB3V08_LOCUS1360</name>
</gene>
<dbReference type="Pfam" id="PF15092">
    <property type="entry name" value="UPF0728"/>
    <property type="match status" value="1"/>
</dbReference>
<protein>
    <submittedName>
        <fullName evidence="2">Uncharacterized protein</fullName>
    </submittedName>
</protein>
<reference evidence="2" key="1">
    <citation type="submission" date="2020-11" db="EMBL/GenBank/DDBJ databases">
        <authorList>
            <person name="Tran Van P."/>
        </authorList>
    </citation>
    <scope>NUCLEOTIDE SEQUENCE</scope>
</reference>
<accession>A0A7R9EPR3</accession>
<organism evidence="2">
    <name type="scientific">Timema bartmani</name>
    <dbReference type="NCBI Taxonomy" id="61472"/>
    <lineage>
        <taxon>Eukaryota</taxon>
        <taxon>Metazoa</taxon>
        <taxon>Ecdysozoa</taxon>
        <taxon>Arthropoda</taxon>
        <taxon>Hexapoda</taxon>
        <taxon>Insecta</taxon>
        <taxon>Pterygota</taxon>
        <taxon>Neoptera</taxon>
        <taxon>Polyneoptera</taxon>
        <taxon>Phasmatodea</taxon>
        <taxon>Timematodea</taxon>
        <taxon>Timematoidea</taxon>
        <taxon>Timematidae</taxon>
        <taxon>Timema</taxon>
    </lineage>
</organism>